<evidence type="ECO:0000313" key="2">
    <source>
        <dbReference type="EMBL" id="KAH3673669.1"/>
    </source>
</evidence>
<evidence type="ECO:0000313" key="3">
    <source>
        <dbReference type="Proteomes" id="UP000769528"/>
    </source>
</evidence>
<feature type="region of interest" description="Disordered" evidence="1">
    <location>
        <begin position="91"/>
        <end position="118"/>
    </location>
</feature>
<name>A0A9P8TCH0_9ASCO</name>
<keyword evidence="3" id="KW-1185">Reference proteome</keyword>
<dbReference type="OrthoDB" id="4069757at2759"/>
<dbReference type="Proteomes" id="UP000769528">
    <property type="component" value="Unassembled WGS sequence"/>
</dbReference>
<gene>
    <name evidence="2" type="ORF">WICMUC_003572</name>
</gene>
<dbReference type="EMBL" id="JAEUBF010000949">
    <property type="protein sequence ID" value="KAH3673669.1"/>
    <property type="molecule type" value="Genomic_DNA"/>
</dbReference>
<organism evidence="2 3">
    <name type="scientific">Wickerhamomyces mucosus</name>
    <dbReference type="NCBI Taxonomy" id="1378264"/>
    <lineage>
        <taxon>Eukaryota</taxon>
        <taxon>Fungi</taxon>
        <taxon>Dikarya</taxon>
        <taxon>Ascomycota</taxon>
        <taxon>Saccharomycotina</taxon>
        <taxon>Saccharomycetes</taxon>
        <taxon>Phaffomycetales</taxon>
        <taxon>Wickerhamomycetaceae</taxon>
        <taxon>Wickerhamomyces</taxon>
    </lineage>
</organism>
<accession>A0A9P8TCH0</accession>
<feature type="region of interest" description="Disordered" evidence="1">
    <location>
        <begin position="148"/>
        <end position="173"/>
    </location>
</feature>
<reference evidence="2" key="1">
    <citation type="journal article" date="2021" name="Open Biol.">
        <title>Shared evolutionary footprints suggest mitochondrial oxidative damage underlies multiple complex I losses in fungi.</title>
        <authorList>
            <person name="Schikora-Tamarit M.A."/>
            <person name="Marcet-Houben M."/>
            <person name="Nosek J."/>
            <person name="Gabaldon T."/>
        </authorList>
    </citation>
    <scope>NUCLEOTIDE SEQUENCE</scope>
    <source>
        <strain evidence="2">CBS6341</strain>
    </source>
</reference>
<sequence>MSITKDTIIISDLSREQTLTIPNSIKQEINYFEKIQDEQEVISHWADLTGLNRLVIVFKDSKVAQNIFEVIRNKYPNLHVHLSESILKKHKSNENLQQPSADAPKLYQEPRPRSNSSDFSSLIIPDFLNSSTDHKKLTILEPLKISSPEKASGELSPRSPTITLENVDADHGK</sequence>
<dbReference type="AlphaFoldDB" id="A0A9P8TCH0"/>
<protein>
    <submittedName>
        <fullName evidence="2">Uncharacterized protein</fullName>
    </submittedName>
</protein>
<proteinExistence type="predicted"/>
<comment type="caution">
    <text evidence="2">The sequence shown here is derived from an EMBL/GenBank/DDBJ whole genome shotgun (WGS) entry which is preliminary data.</text>
</comment>
<evidence type="ECO:0000256" key="1">
    <source>
        <dbReference type="SAM" id="MobiDB-lite"/>
    </source>
</evidence>
<reference evidence="2" key="2">
    <citation type="submission" date="2021-01" db="EMBL/GenBank/DDBJ databases">
        <authorList>
            <person name="Schikora-Tamarit M.A."/>
        </authorList>
    </citation>
    <scope>NUCLEOTIDE SEQUENCE</scope>
    <source>
        <strain evidence="2">CBS6341</strain>
    </source>
</reference>